<evidence type="ECO:0000313" key="2">
    <source>
        <dbReference type="Proteomes" id="UP000178869"/>
    </source>
</evidence>
<sequence>MIRVYLFILREVFRIPEEFIKPTMRIFDGMDKTQCLQYWADVTNIPKNKFIIRYNDGGTRGRTKYGMCRITVRKGSNVLKVIHSLVDQFSDEILKAT</sequence>
<dbReference type="AlphaFoldDB" id="A0A1G2PGQ0"/>
<reference evidence="1 2" key="1">
    <citation type="journal article" date="2016" name="Nat. Commun.">
        <title>Thousands of microbial genomes shed light on interconnected biogeochemical processes in an aquifer system.</title>
        <authorList>
            <person name="Anantharaman K."/>
            <person name="Brown C.T."/>
            <person name="Hug L.A."/>
            <person name="Sharon I."/>
            <person name="Castelle C.J."/>
            <person name="Probst A.J."/>
            <person name="Thomas B.C."/>
            <person name="Singh A."/>
            <person name="Wilkins M.J."/>
            <person name="Karaoz U."/>
            <person name="Brodie E.L."/>
            <person name="Williams K.H."/>
            <person name="Hubbard S.S."/>
            <person name="Banfield J.F."/>
        </authorList>
    </citation>
    <scope>NUCLEOTIDE SEQUENCE [LARGE SCALE GENOMIC DNA]</scope>
</reference>
<dbReference type="EMBL" id="MHSR01000013">
    <property type="protein sequence ID" value="OHA46762.1"/>
    <property type="molecule type" value="Genomic_DNA"/>
</dbReference>
<organism evidence="1 2">
    <name type="scientific">Candidatus Terrybacteria bacterium RIFCSPHIGHO2_01_FULL_43_35</name>
    <dbReference type="NCBI Taxonomy" id="1802361"/>
    <lineage>
        <taxon>Bacteria</taxon>
        <taxon>Candidatus Terryibacteriota</taxon>
    </lineage>
</organism>
<gene>
    <name evidence="1" type="ORF">A2828_02600</name>
</gene>
<protein>
    <submittedName>
        <fullName evidence="1">Uncharacterized protein</fullName>
    </submittedName>
</protein>
<comment type="caution">
    <text evidence="1">The sequence shown here is derived from an EMBL/GenBank/DDBJ whole genome shotgun (WGS) entry which is preliminary data.</text>
</comment>
<dbReference type="Proteomes" id="UP000178869">
    <property type="component" value="Unassembled WGS sequence"/>
</dbReference>
<proteinExistence type="predicted"/>
<evidence type="ECO:0000313" key="1">
    <source>
        <dbReference type="EMBL" id="OHA46762.1"/>
    </source>
</evidence>
<accession>A0A1G2PGQ0</accession>
<name>A0A1G2PGQ0_9BACT</name>